<sequence length="151" mass="17691">MNHQDTKANATKHLNTRYDNLITETLPNGFIPEVVILEGMFIINSAPIRSHHKTFNHHIQYLVRRWILPHIKSGSKEIHVLFDRPGALKENNTDSLKTIERLRRDNLAEPYKTILNINLEADLPPGKWVQFLKIEPTKKTTFNFCLHQCWM</sequence>
<name>A0A8S3QBT9_MYTED</name>
<gene>
    <name evidence="1" type="ORF">MEDL_9345</name>
</gene>
<reference evidence="1" key="1">
    <citation type="submission" date="2021-03" db="EMBL/GenBank/DDBJ databases">
        <authorList>
            <person name="Bekaert M."/>
        </authorList>
    </citation>
    <scope>NUCLEOTIDE SEQUENCE</scope>
</reference>
<keyword evidence="2" id="KW-1185">Reference proteome</keyword>
<proteinExistence type="predicted"/>
<dbReference type="Proteomes" id="UP000683360">
    <property type="component" value="Unassembled WGS sequence"/>
</dbReference>
<accession>A0A8S3QBT9</accession>
<evidence type="ECO:0000313" key="2">
    <source>
        <dbReference type="Proteomes" id="UP000683360"/>
    </source>
</evidence>
<organism evidence="1 2">
    <name type="scientific">Mytilus edulis</name>
    <name type="common">Blue mussel</name>
    <dbReference type="NCBI Taxonomy" id="6550"/>
    <lineage>
        <taxon>Eukaryota</taxon>
        <taxon>Metazoa</taxon>
        <taxon>Spiralia</taxon>
        <taxon>Lophotrochozoa</taxon>
        <taxon>Mollusca</taxon>
        <taxon>Bivalvia</taxon>
        <taxon>Autobranchia</taxon>
        <taxon>Pteriomorphia</taxon>
        <taxon>Mytilida</taxon>
        <taxon>Mytiloidea</taxon>
        <taxon>Mytilidae</taxon>
        <taxon>Mytilinae</taxon>
        <taxon>Mytilus</taxon>
    </lineage>
</organism>
<dbReference type="AlphaFoldDB" id="A0A8S3QBT9"/>
<protein>
    <submittedName>
        <fullName evidence="1">Uncharacterized protein</fullName>
    </submittedName>
</protein>
<dbReference type="EMBL" id="CAJPWZ010000476">
    <property type="protein sequence ID" value="CAG2194307.1"/>
    <property type="molecule type" value="Genomic_DNA"/>
</dbReference>
<evidence type="ECO:0000313" key="1">
    <source>
        <dbReference type="EMBL" id="CAG2194307.1"/>
    </source>
</evidence>
<comment type="caution">
    <text evidence="1">The sequence shown here is derived from an EMBL/GenBank/DDBJ whole genome shotgun (WGS) entry which is preliminary data.</text>
</comment>